<dbReference type="InterPro" id="IPR029033">
    <property type="entry name" value="His_PPase_superfam"/>
</dbReference>
<comment type="similarity">
    <text evidence="2">Belongs to the histidine acid phosphatase family.</text>
</comment>
<name>A0A915BWA6_PARUN</name>
<dbReference type="InterPro" id="IPR050645">
    <property type="entry name" value="Histidine_acid_phosphatase"/>
</dbReference>
<dbReference type="InterPro" id="IPR033379">
    <property type="entry name" value="Acid_Pase_AS"/>
</dbReference>
<protein>
    <submittedName>
        <fullName evidence="5">2-phosphoxylose phosphatase 1</fullName>
    </submittedName>
</protein>
<feature type="transmembrane region" description="Helical" evidence="3">
    <location>
        <begin position="6"/>
        <end position="22"/>
    </location>
</feature>
<comment type="catalytic activity">
    <reaction evidence="1">
        <text>a phosphate monoester + H2O = an alcohol + phosphate</text>
        <dbReference type="Rhea" id="RHEA:15017"/>
        <dbReference type="ChEBI" id="CHEBI:15377"/>
        <dbReference type="ChEBI" id="CHEBI:30879"/>
        <dbReference type="ChEBI" id="CHEBI:43474"/>
        <dbReference type="ChEBI" id="CHEBI:67140"/>
        <dbReference type="EC" id="3.1.3.2"/>
    </reaction>
</comment>
<evidence type="ECO:0000313" key="5">
    <source>
        <dbReference type="WBParaSite" id="PgR065_g046_t02"/>
    </source>
</evidence>
<evidence type="ECO:0000256" key="1">
    <source>
        <dbReference type="ARBA" id="ARBA00000032"/>
    </source>
</evidence>
<evidence type="ECO:0000256" key="2">
    <source>
        <dbReference type="ARBA" id="ARBA00005375"/>
    </source>
</evidence>
<keyword evidence="4" id="KW-1185">Reference proteome</keyword>
<accession>A0A915BWA6</accession>
<reference evidence="5" key="1">
    <citation type="submission" date="2022-11" db="UniProtKB">
        <authorList>
            <consortium name="WormBaseParasite"/>
        </authorList>
    </citation>
    <scope>IDENTIFICATION</scope>
</reference>
<evidence type="ECO:0000313" key="4">
    <source>
        <dbReference type="Proteomes" id="UP000887569"/>
    </source>
</evidence>
<keyword evidence="3" id="KW-1133">Transmembrane helix</keyword>
<dbReference type="PROSITE" id="PS00616">
    <property type="entry name" value="HIS_ACID_PHOSPHAT_1"/>
    <property type="match status" value="1"/>
</dbReference>
<dbReference type="Pfam" id="PF00328">
    <property type="entry name" value="His_Phos_2"/>
    <property type="match status" value="1"/>
</dbReference>
<dbReference type="InterPro" id="IPR000560">
    <property type="entry name" value="His_Pase_clade-2"/>
</dbReference>
<dbReference type="SUPFAM" id="SSF53254">
    <property type="entry name" value="Phosphoglycerate mutase-like"/>
    <property type="match status" value="1"/>
</dbReference>
<proteinExistence type="inferred from homology"/>
<dbReference type="PANTHER" id="PTHR11567">
    <property type="entry name" value="ACID PHOSPHATASE-RELATED"/>
    <property type="match status" value="1"/>
</dbReference>
<dbReference type="Proteomes" id="UP000887569">
    <property type="component" value="Unplaced"/>
</dbReference>
<dbReference type="GO" id="GO:0003993">
    <property type="term" value="F:acid phosphatase activity"/>
    <property type="evidence" value="ECO:0007669"/>
    <property type="project" value="UniProtKB-EC"/>
</dbReference>
<dbReference type="Gene3D" id="3.40.50.1240">
    <property type="entry name" value="Phosphoglycerate mutase-like"/>
    <property type="match status" value="1"/>
</dbReference>
<keyword evidence="3" id="KW-0812">Transmembrane</keyword>
<keyword evidence="3" id="KW-0472">Membrane</keyword>
<dbReference type="PANTHER" id="PTHR11567:SF187">
    <property type="entry name" value="2,3-BISPHOSPHOGLYCERATE 3-PHOSPHATASE"/>
    <property type="match status" value="1"/>
</dbReference>
<dbReference type="AlphaFoldDB" id="A0A915BWA6"/>
<evidence type="ECO:0000256" key="3">
    <source>
        <dbReference type="SAM" id="Phobius"/>
    </source>
</evidence>
<organism evidence="4 5">
    <name type="scientific">Parascaris univalens</name>
    <name type="common">Nematode worm</name>
    <dbReference type="NCBI Taxonomy" id="6257"/>
    <lineage>
        <taxon>Eukaryota</taxon>
        <taxon>Metazoa</taxon>
        <taxon>Ecdysozoa</taxon>
        <taxon>Nematoda</taxon>
        <taxon>Chromadorea</taxon>
        <taxon>Rhabditida</taxon>
        <taxon>Spirurina</taxon>
        <taxon>Ascaridomorpha</taxon>
        <taxon>Ascaridoidea</taxon>
        <taxon>Ascarididae</taxon>
        <taxon>Parascaris</taxon>
    </lineage>
</organism>
<dbReference type="WBParaSite" id="PgR065_g046_t02">
    <property type="protein sequence ID" value="PgR065_g046_t02"/>
    <property type="gene ID" value="PgR065_g046"/>
</dbReference>
<sequence length="472" mass="53883">MGKWPRYWLLIASIILISYTIFRSKLGKAVVSRDGVLPRLLQEFCQFIEEPITGVEGEVPSQVGTLRGIVVVFRHGDRYPLHGKLDNYGAATAIADCSPSRDVDRRSFANYEKLVNSPHFKQFVTLTTPLNKFNRTPSPSHCAPGELTAEGALQLLKLGNFMHRQYRHNGWLKQSGRKWDLQFSTTPYSRTVQSALAFIASFIYPLHKFFGRIRLNLSNVTHFCMERHCRCANVLKLHRAYEKERTHFFESYFGARMSSLLHSLSSVYGADITDAMHFLDVSLGRYICRRIPLPCRNGICVTYGDVIRVAEVVSERDAAMFNASLSSSGSVLRRLVVAESMAIFHSISDIIEALRSNVHLNVLRIYSGHDVTLRPILFALGVLHREPAHYASRIVFEVYERESVLFSPPNEKLFVRVLHDGIDRTSDVKFCRGSTSTTYNFCPYRLFQHFFEEGLFEIAHKKSLDEICDQQV</sequence>